<dbReference type="CDD" id="cd00212">
    <property type="entry name" value="PTS_IIB_glc"/>
    <property type="match status" value="1"/>
</dbReference>
<dbReference type="InterPro" id="IPR001996">
    <property type="entry name" value="PTS_IIB_1"/>
</dbReference>
<feature type="transmembrane region" description="Helical" evidence="12">
    <location>
        <begin position="356"/>
        <end position="376"/>
    </location>
</feature>
<evidence type="ECO:0000256" key="5">
    <source>
        <dbReference type="ARBA" id="ARBA00022679"/>
    </source>
</evidence>
<dbReference type="InterPro" id="IPR050558">
    <property type="entry name" value="PTS_Sugar-Specific_Components"/>
</dbReference>
<sequence length="614" mass="66128">MKHEDVAKEIIANIGGKENINNAWHCMTRLRFNLKDKDKINYDKLNLNPAIVGVKYQSDQLQIVIGTNVAEYFTPLSKLLGLEHNEDHKQDKGEKKGIVSLFMDTVSGVFGPIVPAIAGAGMIKGLMAGLVALNIISNKTPTFKVIDMLASGVFTFLPFFVAASAAKIFKTNQYLAIAIAATIQFPTMTAAVEAGDISQFLLFGFLPVPVFNYAGTVIPIIFAVLALSYIYRGVDKVLPKTLRTVFTPTFSLFLAGSLTLVVIGPIGIHLGNLLADGVSWLFTISPILAGVIVGAIRPIAILTGLHHAMTPIALQNFANQGYDMLMPMMFMANMAITGATAAIYTKVVSKAEKSIVVSSAVSGLLGITEPALFGVLTKYKKAFIAATIGSSVASAFISFFGVRIYGYILSSIFSLPAYIGQYFIFAVLGILISLTLSFVLAYMMVPKPKQVEDKEAFEGQVELRSVTDGVYLPLEDVADEVFSTKLVGDGYAMKSNTGDVYSPVSGTITTVFPTKHAVGITTENGIEILIHMGIDTVSLNGQGFDVFVKEGESVTPKTKLAHMNLKALEHTKKDPTIIVVITNMDKVARISSQDPLQGNQQPGTIFKKAILAIE</sequence>
<keyword evidence="7 12" id="KW-0812">Transmembrane</keyword>
<feature type="transmembrane region" description="Helical" evidence="12">
    <location>
        <begin position="143"/>
        <end position="162"/>
    </location>
</feature>
<keyword evidence="8" id="KW-0418">Kinase</keyword>
<feature type="transmembrane region" description="Helical" evidence="12">
    <location>
        <begin position="324"/>
        <end position="344"/>
    </location>
</feature>
<organism evidence="16 17">
    <name type="scientific">Lederbergia ruris</name>
    <dbReference type="NCBI Taxonomy" id="217495"/>
    <lineage>
        <taxon>Bacteria</taxon>
        <taxon>Bacillati</taxon>
        <taxon>Bacillota</taxon>
        <taxon>Bacilli</taxon>
        <taxon>Bacillales</taxon>
        <taxon>Bacillaceae</taxon>
        <taxon>Lederbergia</taxon>
    </lineage>
</organism>
<dbReference type="PROSITE" id="PS51098">
    <property type="entry name" value="PTS_EIIB_TYPE_1"/>
    <property type="match status" value="1"/>
</dbReference>
<dbReference type="Pfam" id="PF00367">
    <property type="entry name" value="PTS_EIIB"/>
    <property type="match status" value="1"/>
</dbReference>
<feature type="transmembrane region" description="Helical" evidence="12">
    <location>
        <begin position="174"/>
        <end position="192"/>
    </location>
</feature>
<dbReference type="Gene3D" id="2.70.70.10">
    <property type="entry name" value="Glucose Permease (Domain IIA)"/>
    <property type="match status" value="1"/>
</dbReference>
<dbReference type="EMBL" id="BORB01000008">
    <property type="protein sequence ID" value="GIN56957.1"/>
    <property type="molecule type" value="Genomic_DNA"/>
</dbReference>
<evidence type="ECO:0000256" key="11">
    <source>
        <dbReference type="PROSITE-ProRule" id="PRU00421"/>
    </source>
</evidence>
<evidence type="ECO:0000256" key="2">
    <source>
        <dbReference type="ARBA" id="ARBA00022448"/>
    </source>
</evidence>
<evidence type="ECO:0000256" key="9">
    <source>
        <dbReference type="ARBA" id="ARBA00022989"/>
    </source>
</evidence>
<evidence type="ECO:0000256" key="6">
    <source>
        <dbReference type="ARBA" id="ARBA00022683"/>
    </source>
</evidence>
<evidence type="ECO:0000256" key="7">
    <source>
        <dbReference type="ARBA" id="ARBA00022692"/>
    </source>
</evidence>
<dbReference type="PANTHER" id="PTHR30175">
    <property type="entry name" value="PHOSPHOTRANSFERASE SYSTEM TRANSPORT PROTEIN"/>
    <property type="match status" value="1"/>
</dbReference>
<feature type="transmembrane region" description="Helical" evidence="12">
    <location>
        <begin position="212"/>
        <end position="231"/>
    </location>
</feature>
<dbReference type="PROSITE" id="PS00371">
    <property type="entry name" value="PTS_EIIA_TYPE_1_HIS"/>
    <property type="match status" value="1"/>
</dbReference>
<dbReference type="SUPFAM" id="SSF51261">
    <property type="entry name" value="Duplicated hybrid motif"/>
    <property type="match status" value="1"/>
</dbReference>
<evidence type="ECO:0000256" key="12">
    <source>
        <dbReference type="SAM" id="Phobius"/>
    </source>
</evidence>
<evidence type="ECO:0000256" key="4">
    <source>
        <dbReference type="ARBA" id="ARBA00022597"/>
    </source>
</evidence>
<feature type="active site" description="Phosphocysteine intermediate; for EIIB activity" evidence="11">
    <location>
        <position position="26"/>
    </location>
</feature>
<feature type="domain" description="PTS EIIA type-1" evidence="13">
    <location>
        <begin position="479"/>
        <end position="583"/>
    </location>
</feature>
<feature type="transmembrane region" description="Helical" evidence="12">
    <location>
        <begin position="422"/>
        <end position="445"/>
    </location>
</feature>
<reference evidence="16 17" key="1">
    <citation type="submission" date="2021-03" db="EMBL/GenBank/DDBJ databases">
        <title>Antimicrobial resistance genes in bacteria isolated from Japanese honey, and their potential for conferring macrolide and lincosamide resistance in the American foulbrood pathogen Paenibacillus larvae.</title>
        <authorList>
            <person name="Okamoto M."/>
            <person name="Kumagai M."/>
            <person name="Kanamori H."/>
            <person name="Takamatsu D."/>
        </authorList>
    </citation>
    <scope>NUCLEOTIDE SEQUENCE [LARGE SCALE GENOMIC DNA]</scope>
    <source>
        <strain evidence="16 17">J8TS2</strain>
    </source>
</reference>
<keyword evidence="6" id="KW-0598">Phosphotransferase system</keyword>
<dbReference type="Gene3D" id="3.30.1360.60">
    <property type="entry name" value="Glucose permease domain IIB"/>
    <property type="match status" value="1"/>
</dbReference>
<dbReference type="RefSeq" id="WP_246516786.1">
    <property type="nucleotide sequence ID" value="NZ_BORB01000008.1"/>
</dbReference>
<proteinExistence type="predicted"/>
<dbReference type="InterPro" id="IPR001127">
    <property type="entry name" value="PTS_EIIA_1_perm"/>
</dbReference>
<keyword evidence="4" id="KW-0762">Sugar transport</keyword>
<evidence type="ECO:0000256" key="3">
    <source>
        <dbReference type="ARBA" id="ARBA00022475"/>
    </source>
</evidence>
<dbReference type="SUPFAM" id="SSF55604">
    <property type="entry name" value="Glucose permease domain IIB"/>
    <property type="match status" value="1"/>
</dbReference>
<feature type="transmembrane region" description="Helical" evidence="12">
    <location>
        <begin position="383"/>
        <end position="402"/>
    </location>
</feature>
<dbReference type="Pfam" id="PF00358">
    <property type="entry name" value="PTS_EIIA_1"/>
    <property type="match status" value="1"/>
</dbReference>
<gene>
    <name evidence="16" type="primary">pts30BCA</name>
    <name evidence="16" type="ORF">J8TS2_12760</name>
</gene>
<dbReference type="PROSITE" id="PS51093">
    <property type="entry name" value="PTS_EIIA_TYPE_1"/>
    <property type="match status" value="1"/>
</dbReference>
<dbReference type="Proteomes" id="UP000679950">
    <property type="component" value="Unassembled WGS sequence"/>
</dbReference>
<accession>A0ABQ4KI16</accession>
<evidence type="ECO:0000259" key="14">
    <source>
        <dbReference type="PROSITE" id="PS51098"/>
    </source>
</evidence>
<comment type="subcellular location">
    <subcellularLocation>
        <location evidence="1">Cell membrane</location>
        <topology evidence="1">Multi-pass membrane protein</topology>
    </subcellularLocation>
</comment>
<evidence type="ECO:0000256" key="1">
    <source>
        <dbReference type="ARBA" id="ARBA00004651"/>
    </source>
</evidence>
<evidence type="ECO:0000313" key="16">
    <source>
        <dbReference type="EMBL" id="GIN56957.1"/>
    </source>
</evidence>
<keyword evidence="2" id="KW-0813">Transport</keyword>
<protein>
    <submittedName>
        <fullName evidence="16">PTS beta-glucoside transporter subunit EIIBCA</fullName>
    </submittedName>
</protein>
<dbReference type="PROSITE" id="PS51103">
    <property type="entry name" value="PTS_EIIC_TYPE_1"/>
    <property type="match status" value="1"/>
</dbReference>
<keyword evidence="10 12" id="KW-0472">Membrane</keyword>
<keyword evidence="9 12" id="KW-1133">Transmembrane helix</keyword>
<dbReference type="InterPro" id="IPR013013">
    <property type="entry name" value="PTS_EIIC_1"/>
</dbReference>
<dbReference type="Pfam" id="PF02378">
    <property type="entry name" value="PTS_EIIC"/>
    <property type="match status" value="1"/>
</dbReference>
<dbReference type="NCBIfam" id="TIGR00830">
    <property type="entry name" value="PTBA"/>
    <property type="match status" value="1"/>
</dbReference>
<feature type="transmembrane region" description="Helical" evidence="12">
    <location>
        <begin position="252"/>
        <end position="274"/>
    </location>
</feature>
<dbReference type="PROSITE" id="PS01035">
    <property type="entry name" value="PTS_EIIB_TYPE_1_CYS"/>
    <property type="match status" value="1"/>
</dbReference>
<evidence type="ECO:0000259" key="15">
    <source>
        <dbReference type="PROSITE" id="PS51103"/>
    </source>
</evidence>
<feature type="domain" description="PTS EIIC type-1" evidence="15">
    <location>
        <begin position="104"/>
        <end position="456"/>
    </location>
</feature>
<evidence type="ECO:0000313" key="17">
    <source>
        <dbReference type="Proteomes" id="UP000679950"/>
    </source>
</evidence>
<name>A0ABQ4KI16_9BACI</name>
<evidence type="ECO:0000256" key="8">
    <source>
        <dbReference type="ARBA" id="ARBA00022777"/>
    </source>
</evidence>
<keyword evidence="3" id="KW-1003">Cell membrane</keyword>
<dbReference type="InterPro" id="IPR003352">
    <property type="entry name" value="PTS_EIIC"/>
</dbReference>
<evidence type="ECO:0000259" key="13">
    <source>
        <dbReference type="PROSITE" id="PS51093"/>
    </source>
</evidence>
<feature type="domain" description="PTS EIIB type-1" evidence="14">
    <location>
        <begin position="4"/>
        <end position="86"/>
    </location>
</feature>
<feature type="transmembrane region" description="Helical" evidence="12">
    <location>
        <begin position="280"/>
        <end position="303"/>
    </location>
</feature>
<dbReference type="InterPro" id="IPR018113">
    <property type="entry name" value="PTrfase_EIIB_Cys"/>
</dbReference>
<comment type="caution">
    <text evidence="16">The sequence shown here is derived from an EMBL/GenBank/DDBJ whole genome shotgun (WGS) entry which is preliminary data.</text>
</comment>
<keyword evidence="5" id="KW-0808">Transferase</keyword>
<keyword evidence="17" id="KW-1185">Reference proteome</keyword>
<evidence type="ECO:0000256" key="10">
    <source>
        <dbReference type="ARBA" id="ARBA00023136"/>
    </source>
</evidence>
<dbReference type="InterPro" id="IPR036878">
    <property type="entry name" value="Glu_permease_IIB"/>
</dbReference>
<dbReference type="InterPro" id="IPR011055">
    <property type="entry name" value="Dup_hybrid_motif"/>
</dbReference>
<dbReference type="PANTHER" id="PTHR30175:SF1">
    <property type="entry name" value="PTS SYSTEM ARBUTIN-, CELLOBIOSE-, AND SALICIN-SPECIFIC EIIBC COMPONENT-RELATED"/>
    <property type="match status" value="1"/>
</dbReference>
<feature type="transmembrane region" description="Helical" evidence="12">
    <location>
        <begin position="98"/>
        <end position="123"/>
    </location>
</feature>